<comment type="caution">
    <text evidence="1">The sequence shown here is derived from an EMBL/GenBank/DDBJ whole genome shotgun (WGS) entry which is preliminary data.</text>
</comment>
<dbReference type="SUPFAM" id="SSF46785">
    <property type="entry name" value="Winged helix' DNA-binding domain"/>
    <property type="match status" value="1"/>
</dbReference>
<dbReference type="InterPro" id="IPR036390">
    <property type="entry name" value="WH_DNA-bd_sf"/>
</dbReference>
<dbReference type="EMBL" id="JARKIE010000040">
    <property type="protein sequence ID" value="KAJ7694885.1"/>
    <property type="molecule type" value="Genomic_DNA"/>
</dbReference>
<sequence length="141" mass="15392">HPAVVATTNCIAAAFVQVPFLSLCNASRRYHLPSCIRLLEAAHVPKLLRVGPVHIREIVAREQTTFGKCSHILRLLATHHLLREATPDVFATNRISSLLETGKLLHALVAQCRNYGDDTSGGAAFVGLCTDELYKSSAYLT</sequence>
<accession>A0AAD7DMN4</accession>
<proteinExistence type="predicted"/>
<gene>
    <name evidence="1" type="ORF">B0H17DRAFT_849621</name>
</gene>
<evidence type="ECO:0000313" key="1">
    <source>
        <dbReference type="EMBL" id="KAJ7694885.1"/>
    </source>
</evidence>
<feature type="non-terminal residue" evidence="1">
    <location>
        <position position="141"/>
    </location>
</feature>
<dbReference type="InterPro" id="IPR036388">
    <property type="entry name" value="WH-like_DNA-bd_sf"/>
</dbReference>
<organism evidence="1 2">
    <name type="scientific">Mycena rosella</name>
    <name type="common">Pink bonnet</name>
    <name type="synonym">Agaricus rosellus</name>
    <dbReference type="NCBI Taxonomy" id="1033263"/>
    <lineage>
        <taxon>Eukaryota</taxon>
        <taxon>Fungi</taxon>
        <taxon>Dikarya</taxon>
        <taxon>Basidiomycota</taxon>
        <taxon>Agaricomycotina</taxon>
        <taxon>Agaricomycetes</taxon>
        <taxon>Agaricomycetidae</taxon>
        <taxon>Agaricales</taxon>
        <taxon>Marasmiineae</taxon>
        <taxon>Mycenaceae</taxon>
        <taxon>Mycena</taxon>
    </lineage>
</organism>
<dbReference type="AlphaFoldDB" id="A0AAD7DMN4"/>
<reference evidence="1" key="1">
    <citation type="submission" date="2023-03" db="EMBL/GenBank/DDBJ databases">
        <title>Massive genome expansion in bonnet fungi (Mycena s.s.) driven by repeated elements and novel gene families across ecological guilds.</title>
        <authorList>
            <consortium name="Lawrence Berkeley National Laboratory"/>
            <person name="Harder C.B."/>
            <person name="Miyauchi S."/>
            <person name="Viragh M."/>
            <person name="Kuo A."/>
            <person name="Thoen E."/>
            <person name="Andreopoulos B."/>
            <person name="Lu D."/>
            <person name="Skrede I."/>
            <person name="Drula E."/>
            <person name="Henrissat B."/>
            <person name="Morin E."/>
            <person name="Kohler A."/>
            <person name="Barry K."/>
            <person name="LaButti K."/>
            <person name="Morin E."/>
            <person name="Salamov A."/>
            <person name="Lipzen A."/>
            <person name="Mereny Z."/>
            <person name="Hegedus B."/>
            <person name="Baldrian P."/>
            <person name="Stursova M."/>
            <person name="Weitz H."/>
            <person name="Taylor A."/>
            <person name="Grigoriev I.V."/>
            <person name="Nagy L.G."/>
            <person name="Martin F."/>
            <person name="Kauserud H."/>
        </authorList>
    </citation>
    <scope>NUCLEOTIDE SEQUENCE</scope>
    <source>
        <strain evidence="1">CBHHK067</strain>
    </source>
</reference>
<dbReference type="Gene3D" id="1.10.10.10">
    <property type="entry name" value="Winged helix-like DNA-binding domain superfamily/Winged helix DNA-binding domain"/>
    <property type="match status" value="1"/>
</dbReference>
<keyword evidence="2" id="KW-1185">Reference proteome</keyword>
<protein>
    <submittedName>
        <fullName evidence="1">Uncharacterized protein</fullName>
    </submittedName>
</protein>
<evidence type="ECO:0000313" key="2">
    <source>
        <dbReference type="Proteomes" id="UP001221757"/>
    </source>
</evidence>
<feature type="non-terminal residue" evidence="1">
    <location>
        <position position="1"/>
    </location>
</feature>
<dbReference type="Proteomes" id="UP001221757">
    <property type="component" value="Unassembled WGS sequence"/>
</dbReference>
<name>A0AAD7DMN4_MYCRO</name>